<dbReference type="Proteomes" id="UP000824469">
    <property type="component" value="Unassembled WGS sequence"/>
</dbReference>
<dbReference type="GO" id="GO:0005634">
    <property type="term" value="C:nucleus"/>
    <property type="evidence" value="ECO:0007669"/>
    <property type="project" value="TreeGrafter"/>
</dbReference>
<comment type="caution">
    <text evidence="2">The sequence shown here is derived from an EMBL/GenBank/DDBJ whole genome shotgun (WGS) entry which is preliminary data.</text>
</comment>
<sequence length="183" mass="20578">AASSGIIHDDETNRIVPTIRIVQIFSPKIVKTDPANFRALVQKLTGRYSAGSSKKPMQKKPIPQVSPEQLDSIDFKRSVGQDRSPADHFHGSAVVDDHFFWKNSAQNEFVWCEDQGVSPPAEINTEYLEEGGVKMRDNFSGFFGGFEEQDIFNTVMESQLMLPEIPFTNPGGFSHFYQQSSFK</sequence>
<dbReference type="InterPro" id="IPR008889">
    <property type="entry name" value="VQ"/>
</dbReference>
<dbReference type="PANTHER" id="PTHR33143:SF3">
    <property type="entry name" value="VQ MOTIF-CONTAINING PROTEIN 17-RELATED"/>
    <property type="match status" value="1"/>
</dbReference>
<dbReference type="AlphaFoldDB" id="A0AA38CL24"/>
<feature type="domain" description="VQ" evidence="1">
    <location>
        <begin position="24"/>
        <end position="50"/>
    </location>
</feature>
<dbReference type="EMBL" id="JAHRHJ020000009">
    <property type="protein sequence ID" value="KAH9302255.1"/>
    <property type="molecule type" value="Genomic_DNA"/>
</dbReference>
<evidence type="ECO:0000259" key="1">
    <source>
        <dbReference type="Pfam" id="PF05678"/>
    </source>
</evidence>
<evidence type="ECO:0000313" key="3">
    <source>
        <dbReference type="Proteomes" id="UP000824469"/>
    </source>
</evidence>
<dbReference type="InterPro" id="IPR039607">
    <property type="entry name" value="VQ_8/17/18/20/21/25"/>
</dbReference>
<evidence type="ECO:0000313" key="2">
    <source>
        <dbReference type="EMBL" id="KAH9302255.1"/>
    </source>
</evidence>
<organism evidence="2 3">
    <name type="scientific">Taxus chinensis</name>
    <name type="common">Chinese yew</name>
    <name type="synonym">Taxus wallichiana var. chinensis</name>
    <dbReference type="NCBI Taxonomy" id="29808"/>
    <lineage>
        <taxon>Eukaryota</taxon>
        <taxon>Viridiplantae</taxon>
        <taxon>Streptophyta</taxon>
        <taxon>Embryophyta</taxon>
        <taxon>Tracheophyta</taxon>
        <taxon>Spermatophyta</taxon>
        <taxon>Pinopsida</taxon>
        <taxon>Pinidae</taxon>
        <taxon>Conifers II</taxon>
        <taxon>Cupressales</taxon>
        <taxon>Taxaceae</taxon>
        <taxon>Taxus</taxon>
    </lineage>
</organism>
<dbReference type="Pfam" id="PF05678">
    <property type="entry name" value="VQ"/>
    <property type="match status" value="1"/>
</dbReference>
<protein>
    <recommendedName>
        <fullName evidence="1">VQ domain-containing protein</fullName>
    </recommendedName>
</protein>
<accession>A0AA38CL24</accession>
<proteinExistence type="predicted"/>
<gene>
    <name evidence="2" type="ORF">KI387_013838</name>
</gene>
<name>A0AA38CL24_TAXCH</name>
<reference evidence="2 3" key="1">
    <citation type="journal article" date="2021" name="Nat. Plants">
        <title>The Taxus genome provides insights into paclitaxel biosynthesis.</title>
        <authorList>
            <person name="Xiong X."/>
            <person name="Gou J."/>
            <person name="Liao Q."/>
            <person name="Li Y."/>
            <person name="Zhou Q."/>
            <person name="Bi G."/>
            <person name="Li C."/>
            <person name="Du R."/>
            <person name="Wang X."/>
            <person name="Sun T."/>
            <person name="Guo L."/>
            <person name="Liang H."/>
            <person name="Lu P."/>
            <person name="Wu Y."/>
            <person name="Zhang Z."/>
            <person name="Ro D.K."/>
            <person name="Shang Y."/>
            <person name="Huang S."/>
            <person name="Yan J."/>
        </authorList>
    </citation>
    <scope>NUCLEOTIDE SEQUENCE [LARGE SCALE GENOMIC DNA]</scope>
    <source>
        <strain evidence="2">Ta-2019</strain>
    </source>
</reference>
<feature type="non-terminal residue" evidence="2">
    <location>
        <position position="1"/>
    </location>
</feature>
<keyword evidence="3" id="KW-1185">Reference proteome</keyword>
<dbReference type="PANTHER" id="PTHR33143">
    <property type="entry name" value="F16F4.1 PROTEIN-RELATED"/>
    <property type="match status" value="1"/>
</dbReference>